<protein>
    <recommendedName>
        <fullName evidence="3">Transcriptional regulator, AbiEi antitoxin, Type IV TA system</fullName>
    </recommendedName>
</protein>
<sequence>MSEFEVPHFISAPNKFVSETASRQLSKRAAAGELVRVRHGLYLLADAWDALPRWHKYRIEIQAVHELALRSPIFAHESAAQIMGLPLISIPNRVQTLVPPGQGGCRSSNGVQRMEALAGDPEPWEMYGLLLTPPVQTARDLAVRLPLSHSLPAMDRVLAQQILPGSPVNVPLTFQREHVRAAIELLPNATARTRAQRVLAVADGKSQSAGESLSRAIMIEHGFPQPSLQREFRDGLGRIGFPDFDWEEFKTLGEFDGHEKYSAQRYLNGKSPAQTVIEEKNRENRLRALGYNVVRWEWQDLRNPQRLIRLLREAGLPSK</sequence>
<dbReference type="AlphaFoldDB" id="A0A2S3ZZT6"/>
<evidence type="ECO:0000313" key="1">
    <source>
        <dbReference type="EMBL" id="POH74397.1"/>
    </source>
</evidence>
<evidence type="ECO:0008006" key="3">
    <source>
        <dbReference type="Google" id="ProtNLM"/>
    </source>
</evidence>
<dbReference type="EMBL" id="PPXC01000003">
    <property type="protein sequence ID" value="POH74397.1"/>
    <property type="molecule type" value="Genomic_DNA"/>
</dbReference>
<dbReference type="Proteomes" id="UP000237061">
    <property type="component" value="Unassembled WGS sequence"/>
</dbReference>
<organism evidence="1 2">
    <name type="scientific">Arthrobacter glacialis</name>
    <dbReference type="NCBI Taxonomy" id="1664"/>
    <lineage>
        <taxon>Bacteria</taxon>
        <taxon>Bacillati</taxon>
        <taxon>Actinomycetota</taxon>
        <taxon>Actinomycetes</taxon>
        <taxon>Micrococcales</taxon>
        <taxon>Micrococcaceae</taxon>
        <taxon>Arthrobacter</taxon>
    </lineage>
</organism>
<accession>A0A2S3ZZT6</accession>
<evidence type="ECO:0000313" key="2">
    <source>
        <dbReference type="Proteomes" id="UP000237061"/>
    </source>
</evidence>
<reference evidence="1 2" key="1">
    <citation type="submission" date="2018-01" db="EMBL/GenBank/DDBJ databases">
        <title>Arthrobacter sp. nov., from glaciers in China.</title>
        <authorList>
            <person name="Liu Q."/>
            <person name="Xin Y.-H."/>
        </authorList>
    </citation>
    <scope>NUCLEOTIDE SEQUENCE [LARGE SCALE GENOMIC DNA]</scope>
    <source>
        <strain evidence="1 2">HLT2-12-2</strain>
    </source>
</reference>
<name>A0A2S3ZZT6_ARTGL</name>
<dbReference type="RefSeq" id="WP_103464444.1">
    <property type="nucleotide sequence ID" value="NZ_PPXC01000003.1"/>
</dbReference>
<comment type="caution">
    <text evidence="1">The sequence shown here is derived from an EMBL/GenBank/DDBJ whole genome shotgun (WGS) entry which is preliminary data.</text>
</comment>
<proteinExistence type="predicted"/>
<keyword evidence="2" id="KW-1185">Reference proteome</keyword>
<gene>
    <name evidence="1" type="ORF">CVS27_03900</name>
</gene>